<dbReference type="AlphaFoldDB" id="A1DJ18"/>
<keyword evidence="3" id="KW-1185">Reference proteome</keyword>
<gene>
    <name evidence="2" type="ORF">NFIA_093380</name>
</gene>
<organism evidence="2 3">
    <name type="scientific">Neosartorya fischeri (strain ATCC 1020 / DSM 3700 / CBS 544.65 / FGSC A1164 / JCM 1740 / NRRL 181 / WB 181)</name>
    <name type="common">Aspergillus fischerianus</name>
    <dbReference type="NCBI Taxonomy" id="331117"/>
    <lineage>
        <taxon>Eukaryota</taxon>
        <taxon>Fungi</taxon>
        <taxon>Dikarya</taxon>
        <taxon>Ascomycota</taxon>
        <taxon>Pezizomycotina</taxon>
        <taxon>Eurotiomycetes</taxon>
        <taxon>Eurotiomycetidae</taxon>
        <taxon>Eurotiales</taxon>
        <taxon>Aspergillaceae</taxon>
        <taxon>Aspergillus</taxon>
        <taxon>Aspergillus subgen. Fumigati</taxon>
    </lineage>
</organism>
<dbReference type="GeneID" id="4587830"/>
<dbReference type="HOGENOM" id="CLU_894224_0_0_1"/>
<dbReference type="Proteomes" id="UP000006702">
    <property type="component" value="Unassembled WGS sequence"/>
</dbReference>
<proteinExistence type="predicted"/>
<dbReference type="EMBL" id="DS027696">
    <property type="protein sequence ID" value="EAW19375.1"/>
    <property type="molecule type" value="Genomic_DNA"/>
</dbReference>
<dbReference type="RefSeq" id="XP_001261272.1">
    <property type="nucleotide sequence ID" value="XM_001261271.1"/>
</dbReference>
<feature type="compositionally biased region" description="Polar residues" evidence="1">
    <location>
        <begin position="1"/>
        <end position="18"/>
    </location>
</feature>
<evidence type="ECO:0000256" key="1">
    <source>
        <dbReference type="SAM" id="MobiDB-lite"/>
    </source>
</evidence>
<dbReference type="KEGG" id="nfi:NFIA_093380"/>
<evidence type="ECO:0000313" key="3">
    <source>
        <dbReference type="Proteomes" id="UP000006702"/>
    </source>
</evidence>
<dbReference type="STRING" id="331117.A1DJ18"/>
<dbReference type="OrthoDB" id="4507382at2759"/>
<dbReference type="eggNOG" id="ENOG502RPDI">
    <property type="taxonomic scope" value="Eukaryota"/>
</dbReference>
<reference evidence="3" key="1">
    <citation type="journal article" date="2008" name="PLoS Genet.">
        <title>Genomic islands in the pathogenic filamentous fungus Aspergillus fumigatus.</title>
        <authorList>
            <person name="Fedorova N.D."/>
            <person name="Khaldi N."/>
            <person name="Joardar V.S."/>
            <person name="Maiti R."/>
            <person name="Amedeo P."/>
            <person name="Anderson M.J."/>
            <person name="Crabtree J."/>
            <person name="Silva J.C."/>
            <person name="Badger J.H."/>
            <person name="Albarraq A."/>
            <person name="Angiuoli S."/>
            <person name="Bussey H."/>
            <person name="Bowyer P."/>
            <person name="Cotty P.J."/>
            <person name="Dyer P.S."/>
            <person name="Egan A."/>
            <person name="Galens K."/>
            <person name="Fraser-Liggett C.M."/>
            <person name="Haas B.J."/>
            <person name="Inman J.M."/>
            <person name="Kent R."/>
            <person name="Lemieux S."/>
            <person name="Malavazi I."/>
            <person name="Orvis J."/>
            <person name="Roemer T."/>
            <person name="Ronning C.M."/>
            <person name="Sundaram J.P."/>
            <person name="Sutton G."/>
            <person name="Turner G."/>
            <person name="Venter J.C."/>
            <person name="White O.R."/>
            <person name="Whitty B.R."/>
            <person name="Youngman P."/>
            <person name="Wolfe K.H."/>
            <person name="Goldman G.H."/>
            <person name="Wortman J.R."/>
            <person name="Jiang B."/>
            <person name="Denning D.W."/>
            <person name="Nierman W.C."/>
        </authorList>
    </citation>
    <scope>NUCLEOTIDE SEQUENCE [LARGE SCALE GENOMIC DNA]</scope>
    <source>
        <strain evidence="3">ATCC 1020 / DSM 3700 / CBS 544.65 / FGSC A1164 / JCM 1740 / NRRL 181 / WB 181</strain>
    </source>
</reference>
<accession>A1DJ18</accession>
<name>A1DJ18_NEOFI</name>
<dbReference type="VEuPathDB" id="FungiDB:NFIA_093380"/>
<sequence length="261" mass="27815">MSPSRDASWQPTSESSLWGTDKDDLEQLFVNAIRQVLSKMPVAPAFSSKKSQPTTTSLLTDLLEAFQATPSSAATTGHSTSVSVVVEKDNHLHLPCDSQGMTPPNSPCITPSEPAAVFQLKEPTDLLIHAADDPRAYSVSAEKLRPTASDCRVSGNSKSSMTLNKDMQDQDLGLAKCGQLTPNTVDTAATGGQRLVAGARVSNVEERKAPRVCDIKKSQPQLNADELEKLLANVADTRGQADSSNTADALGFYEACEIGIK</sequence>
<evidence type="ECO:0000313" key="2">
    <source>
        <dbReference type="EMBL" id="EAW19375.1"/>
    </source>
</evidence>
<protein>
    <submittedName>
        <fullName evidence="2">Uncharacterized protein</fullName>
    </submittedName>
</protein>
<feature type="region of interest" description="Disordered" evidence="1">
    <location>
        <begin position="1"/>
        <end position="21"/>
    </location>
</feature>